<dbReference type="AlphaFoldDB" id="A0A0A9Q5D8"/>
<dbReference type="EMBL" id="GBRH01253051">
    <property type="protein sequence ID" value="JAD44844.1"/>
    <property type="molecule type" value="Transcribed_RNA"/>
</dbReference>
<protein>
    <submittedName>
        <fullName evidence="1">Uncharacterized protein</fullName>
    </submittedName>
</protein>
<reference evidence="1" key="2">
    <citation type="journal article" date="2015" name="Data Brief">
        <title>Shoot transcriptome of the giant reed, Arundo donax.</title>
        <authorList>
            <person name="Barrero R.A."/>
            <person name="Guerrero F.D."/>
            <person name="Moolhuijzen P."/>
            <person name="Goolsby J.A."/>
            <person name="Tidwell J."/>
            <person name="Bellgard S.E."/>
            <person name="Bellgard M.I."/>
        </authorList>
    </citation>
    <scope>NUCLEOTIDE SEQUENCE</scope>
    <source>
        <tissue evidence="1">Shoot tissue taken approximately 20 cm above the soil surface</tissue>
    </source>
</reference>
<proteinExistence type="predicted"/>
<name>A0A0A9Q5D8_ARUDO</name>
<sequence length="49" mass="5585">MIGKMMHRMYQRATGMPEFGKHPNKCQIIGALPKIGVGAQMKMPHKSWM</sequence>
<organism evidence="1">
    <name type="scientific">Arundo donax</name>
    <name type="common">Giant reed</name>
    <name type="synonym">Donax arundinaceus</name>
    <dbReference type="NCBI Taxonomy" id="35708"/>
    <lineage>
        <taxon>Eukaryota</taxon>
        <taxon>Viridiplantae</taxon>
        <taxon>Streptophyta</taxon>
        <taxon>Embryophyta</taxon>
        <taxon>Tracheophyta</taxon>
        <taxon>Spermatophyta</taxon>
        <taxon>Magnoliopsida</taxon>
        <taxon>Liliopsida</taxon>
        <taxon>Poales</taxon>
        <taxon>Poaceae</taxon>
        <taxon>PACMAD clade</taxon>
        <taxon>Arundinoideae</taxon>
        <taxon>Arundineae</taxon>
        <taxon>Arundo</taxon>
    </lineage>
</organism>
<accession>A0A0A9Q5D8</accession>
<evidence type="ECO:0000313" key="1">
    <source>
        <dbReference type="EMBL" id="JAD44844.1"/>
    </source>
</evidence>
<reference evidence="1" key="1">
    <citation type="submission" date="2014-09" db="EMBL/GenBank/DDBJ databases">
        <authorList>
            <person name="Magalhaes I.L.F."/>
            <person name="Oliveira U."/>
            <person name="Santos F.R."/>
            <person name="Vidigal T.H.D.A."/>
            <person name="Brescovit A.D."/>
            <person name="Santos A.J."/>
        </authorList>
    </citation>
    <scope>NUCLEOTIDE SEQUENCE</scope>
    <source>
        <tissue evidence="1">Shoot tissue taken approximately 20 cm above the soil surface</tissue>
    </source>
</reference>